<dbReference type="Proteomes" id="UP000182334">
    <property type="component" value="Chromosome V"/>
</dbReference>
<protein>
    <submittedName>
        <fullName evidence="1">CIC11C00000002532</fullName>
    </submittedName>
</protein>
<evidence type="ECO:0000313" key="2">
    <source>
        <dbReference type="Proteomes" id="UP000182334"/>
    </source>
</evidence>
<accession>A0A1L0DEI6</accession>
<dbReference type="AlphaFoldDB" id="A0A1L0DEI6"/>
<keyword evidence="2" id="KW-1185">Reference proteome</keyword>
<proteinExistence type="predicted"/>
<dbReference type="EMBL" id="LT635760">
    <property type="protein sequence ID" value="SGZ54964.1"/>
    <property type="molecule type" value="Genomic_DNA"/>
</dbReference>
<gene>
    <name evidence="1" type="ORF">SAMEA4029010_CIC11G00000002532</name>
</gene>
<organism evidence="1 2">
    <name type="scientific">Sungouiella intermedia</name>
    <dbReference type="NCBI Taxonomy" id="45354"/>
    <lineage>
        <taxon>Eukaryota</taxon>
        <taxon>Fungi</taxon>
        <taxon>Dikarya</taxon>
        <taxon>Ascomycota</taxon>
        <taxon>Saccharomycotina</taxon>
        <taxon>Pichiomycetes</taxon>
        <taxon>Metschnikowiaceae</taxon>
        <taxon>Sungouiella</taxon>
    </lineage>
</organism>
<reference evidence="1 2" key="1">
    <citation type="submission" date="2016-10" db="EMBL/GenBank/DDBJ databases">
        <authorList>
            <person name="de Groot N.N."/>
        </authorList>
    </citation>
    <scope>NUCLEOTIDE SEQUENCE [LARGE SCALE GENOMIC DNA]</scope>
    <source>
        <strain evidence="1 2">CBS 141442</strain>
    </source>
</reference>
<name>A0A1L0DEI6_9ASCO</name>
<sequence>MEVGLLKVLRQSSPGVLVASGDRTACIHDGCLKPTWVEIVFEKICTARRRRKSLNEIYGGWKSMLSL</sequence>
<evidence type="ECO:0000313" key="1">
    <source>
        <dbReference type="EMBL" id="SGZ54964.1"/>
    </source>
</evidence>